<keyword evidence="2" id="KW-1185">Reference proteome</keyword>
<gene>
    <name evidence="1" type="ORF">BpHYR1_046976</name>
</gene>
<sequence>MVLQKKKSILCYEELISNIGEKIIRKKINSEDILKIMLKTRKTSIKHDLNNKFIFYINLENWFKIKKNITIDATINNR</sequence>
<proteinExistence type="predicted"/>
<accession>A0A3M7SE30</accession>
<dbReference type="EMBL" id="REGN01001578">
    <property type="protein sequence ID" value="RNA33780.1"/>
    <property type="molecule type" value="Genomic_DNA"/>
</dbReference>
<comment type="caution">
    <text evidence="1">The sequence shown here is derived from an EMBL/GenBank/DDBJ whole genome shotgun (WGS) entry which is preliminary data.</text>
</comment>
<dbReference type="Proteomes" id="UP000276133">
    <property type="component" value="Unassembled WGS sequence"/>
</dbReference>
<name>A0A3M7SE30_BRAPC</name>
<reference evidence="1 2" key="1">
    <citation type="journal article" date="2018" name="Sci. Rep.">
        <title>Genomic signatures of local adaptation to the degree of environmental predictability in rotifers.</title>
        <authorList>
            <person name="Franch-Gras L."/>
            <person name="Hahn C."/>
            <person name="Garcia-Roger E.M."/>
            <person name="Carmona M.J."/>
            <person name="Serra M."/>
            <person name="Gomez A."/>
        </authorList>
    </citation>
    <scope>NUCLEOTIDE SEQUENCE [LARGE SCALE GENOMIC DNA]</scope>
    <source>
        <strain evidence="1">HYR1</strain>
    </source>
</reference>
<evidence type="ECO:0000313" key="1">
    <source>
        <dbReference type="EMBL" id="RNA33780.1"/>
    </source>
</evidence>
<evidence type="ECO:0000313" key="2">
    <source>
        <dbReference type="Proteomes" id="UP000276133"/>
    </source>
</evidence>
<protein>
    <submittedName>
        <fullName evidence="1">Uncharacterized protein</fullName>
    </submittedName>
</protein>
<dbReference type="AlphaFoldDB" id="A0A3M7SE30"/>
<organism evidence="1 2">
    <name type="scientific">Brachionus plicatilis</name>
    <name type="common">Marine rotifer</name>
    <name type="synonym">Brachionus muelleri</name>
    <dbReference type="NCBI Taxonomy" id="10195"/>
    <lineage>
        <taxon>Eukaryota</taxon>
        <taxon>Metazoa</taxon>
        <taxon>Spiralia</taxon>
        <taxon>Gnathifera</taxon>
        <taxon>Rotifera</taxon>
        <taxon>Eurotatoria</taxon>
        <taxon>Monogononta</taxon>
        <taxon>Pseudotrocha</taxon>
        <taxon>Ploima</taxon>
        <taxon>Brachionidae</taxon>
        <taxon>Brachionus</taxon>
    </lineage>
</organism>